<dbReference type="AlphaFoldDB" id="A0A1N6H6Q0"/>
<dbReference type="STRING" id="536979.SAMN04488055_3208"/>
<dbReference type="RefSeq" id="WP_074240184.1">
    <property type="nucleotide sequence ID" value="NZ_FSRA01000001.1"/>
</dbReference>
<dbReference type="OrthoDB" id="1447715at2"/>
<evidence type="ECO:0008006" key="4">
    <source>
        <dbReference type="Google" id="ProtNLM"/>
    </source>
</evidence>
<dbReference type="EMBL" id="FSRA01000001">
    <property type="protein sequence ID" value="SIO15422.1"/>
    <property type="molecule type" value="Genomic_DNA"/>
</dbReference>
<gene>
    <name evidence="2" type="ORF">SAMN04488055_3208</name>
</gene>
<proteinExistence type="predicted"/>
<protein>
    <recommendedName>
        <fullName evidence="4">Lipoprotein</fullName>
    </recommendedName>
</protein>
<reference evidence="2 3" key="1">
    <citation type="submission" date="2016-11" db="EMBL/GenBank/DDBJ databases">
        <authorList>
            <person name="Jaros S."/>
            <person name="Januszkiewicz K."/>
            <person name="Wedrychowicz H."/>
        </authorList>
    </citation>
    <scope>NUCLEOTIDE SEQUENCE [LARGE SCALE GENOMIC DNA]</scope>
    <source>
        <strain evidence="2 3">DSM 24787</strain>
    </source>
</reference>
<name>A0A1N6H6Q0_9BACT</name>
<sequence>MKQAFTIAICLLMVAALACKKKKNGPPEAPYPYLPTEMHYRETQCSNPWTGINLTEAQLKTKVQEWLQANGFEITQIKITGKAPITVCAACTCYTGRMVEVVFEKEEDIDRSRPFGFHRPLEKYNK</sequence>
<feature type="signal peptide" evidence="1">
    <location>
        <begin position="1"/>
        <end position="18"/>
    </location>
</feature>
<evidence type="ECO:0000313" key="2">
    <source>
        <dbReference type="EMBL" id="SIO15422.1"/>
    </source>
</evidence>
<evidence type="ECO:0000256" key="1">
    <source>
        <dbReference type="SAM" id="SignalP"/>
    </source>
</evidence>
<organism evidence="2 3">
    <name type="scientific">Chitinophaga niabensis</name>
    <dbReference type="NCBI Taxonomy" id="536979"/>
    <lineage>
        <taxon>Bacteria</taxon>
        <taxon>Pseudomonadati</taxon>
        <taxon>Bacteroidota</taxon>
        <taxon>Chitinophagia</taxon>
        <taxon>Chitinophagales</taxon>
        <taxon>Chitinophagaceae</taxon>
        <taxon>Chitinophaga</taxon>
    </lineage>
</organism>
<accession>A0A1N6H6Q0</accession>
<keyword evidence="1" id="KW-0732">Signal</keyword>
<keyword evidence="3" id="KW-1185">Reference proteome</keyword>
<dbReference type="Proteomes" id="UP000185003">
    <property type="component" value="Unassembled WGS sequence"/>
</dbReference>
<dbReference type="PROSITE" id="PS51257">
    <property type="entry name" value="PROKAR_LIPOPROTEIN"/>
    <property type="match status" value="1"/>
</dbReference>
<evidence type="ECO:0000313" key="3">
    <source>
        <dbReference type="Proteomes" id="UP000185003"/>
    </source>
</evidence>
<feature type="chain" id="PRO_5009936343" description="Lipoprotein" evidence="1">
    <location>
        <begin position="19"/>
        <end position="126"/>
    </location>
</feature>